<protein>
    <recommendedName>
        <fullName evidence="2">Alpha/beta hydrolase fold-3 domain-containing protein</fullName>
    </recommendedName>
</protein>
<dbReference type="EMBL" id="NPIC01000002">
    <property type="protein sequence ID" value="RDL39628.1"/>
    <property type="molecule type" value="Genomic_DNA"/>
</dbReference>
<gene>
    <name evidence="3" type="ORF">BP5553_03968</name>
</gene>
<dbReference type="OrthoDB" id="408631at2759"/>
<accession>A0A370TVY0</accession>
<dbReference type="PANTHER" id="PTHR48081">
    <property type="entry name" value="AB HYDROLASE SUPERFAMILY PROTEIN C4A8.06C"/>
    <property type="match status" value="1"/>
</dbReference>
<dbReference type="InterPro" id="IPR050300">
    <property type="entry name" value="GDXG_lipolytic_enzyme"/>
</dbReference>
<dbReference type="PANTHER" id="PTHR48081:SF8">
    <property type="entry name" value="ALPHA_BETA HYDROLASE FOLD-3 DOMAIN-CONTAINING PROTEIN-RELATED"/>
    <property type="match status" value="1"/>
</dbReference>
<keyword evidence="4" id="KW-1185">Reference proteome</keyword>
<dbReference type="RefSeq" id="XP_031872284.1">
    <property type="nucleotide sequence ID" value="XM_032012591.1"/>
</dbReference>
<comment type="caution">
    <text evidence="3">The sequence shown here is derived from an EMBL/GenBank/DDBJ whole genome shotgun (WGS) entry which is preliminary data.</text>
</comment>
<dbReference type="Gene3D" id="3.40.50.1820">
    <property type="entry name" value="alpha/beta hydrolase"/>
    <property type="match status" value="1"/>
</dbReference>
<evidence type="ECO:0000256" key="1">
    <source>
        <dbReference type="ARBA" id="ARBA00022801"/>
    </source>
</evidence>
<name>A0A370TVY0_9HELO</name>
<organism evidence="3 4">
    <name type="scientific">Venustampulla echinocandica</name>
    <dbReference type="NCBI Taxonomy" id="2656787"/>
    <lineage>
        <taxon>Eukaryota</taxon>
        <taxon>Fungi</taxon>
        <taxon>Dikarya</taxon>
        <taxon>Ascomycota</taxon>
        <taxon>Pezizomycotina</taxon>
        <taxon>Leotiomycetes</taxon>
        <taxon>Helotiales</taxon>
        <taxon>Pleuroascaceae</taxon>
        <taxon>Venustampulla</taxon>
    </lineage>
</organism>
<dbReference type="GO" id="GO:0016787">
    <property type="term" value="F:hydrolase activity"/>
    <property type="evidence" value="ECO:0007669"/>
    <property type="project" value="UniProtKB-KW"/>
</dbReference>
<evidence type="ECO:0000313" key="3">
    <source>
        <dbReference type="EMBL" id="RDL39628.1"/>
    </source>
</evidence>
<dbReference type="Pfam" id="PF07859">
    <property type="entry name" value="Abhydrolase_3"/>
    <property type="match status" value="1"/>
</dbReference>
<proteinExistence type="predicted"/>
<dbReference type="Proteomes" id="UP000254866">
    <property type="component" value="Unassembled WGS sequence"/>
</dbReference>
<evidence type="ECO:0000259" key="2">
    <source>
        <dbReference type="Pfam" id="PF07859"/>
    </source>
</evidence>
<reference evidence="3 4" key="1">
    <citation type="journal article" date="2018" name="IMA Fungus">
        <title>IMA Genome-F 9: Draft genome sequence of Annulohypoxylon stygium, Aspergillus mulundensis, Berkeleyomyces basicola (syn. Thielaviopsis basicola), Ceratocystis smalleyi, two Cercospora beticola strains, Coleophoma cylindrospora, Fusarium fracticaudum, Phialophora cf. hyalina, and Morchella septimelata.</title>
        <authorList>
            <person name="Wingfield B.D."/>
            <person name="Bills G.F."/>
            <person name="Dong Y."/>
            <person name="Huang W."/>
            <person name="Nel W.J."/>
            <person name="Swalarsk-Parry B.S."/>
            <person name="Vaghefi N."/>
            <person name="Wilken P.M."/>
            <person name="An Z."/>
            <person name="de Beer Z.W."/>
            <person name="De Vos L."/>
            <person name="Chen L."/>
            <person name="Duong T.A."/>
            <person name="Gao Y."/>
            <person name="Hammerbacher A."/>
            <person name="Kikkert J.R."/>
            <person name="Li Y."/>
            <person name="Li H."/>
            <person name="Li K."/>
            <person name="Li Q."/>
            <person name="Liu X."/>
            <person name="Ma X."/>
            <person name="Naidoo K."/>
            <person name="Pethybridge S.J."/>
            <person name="Sun J."/>
            <person name="Steenkamp E.T."/>
            <person name="van der Nest M.A."/>
            <person name="van Wyk S."/>
            <person name="Wingfield M.J."/>
            <person name="Xiong C."/>
            <person name="Yue Q."/>
            <person name="Zhang X."/>
        </authorList>
    </citation>
    <scope>NUCLEOTIDE SEQUENCE [LARGE SCALE GENOMIC DNA]</scope>
    <source>
        <strain evidence="3 4">BP 5553</strain>
    </source>
</reference>
<dbReference type="InterPro" id="IPR013094">
    <property type="entry name" value="AB_hydrolase_3"/>
</dbReference>
<dbReference type="STRING" id="2656787.A0A370TVY0"/>
<evidence type="ECO:0000313" key="4">
    <source>
        <dbReference type="Proteomes" id="UP000254866"/>
    </source>
</evidence>
<dbReference type="SUPFAM" id="SSF53474">
    <property type="entry name" value="alpha/beta-Hydrolases"/>
    <property type="match status" value="1"/>
</dbReference>
<keyword evidence="1" id="KW-0378">Hydrolase</keyword>
<dbReference type="GeneID" id="43596817"/>
<dbReference type="AlphaFoldDB" id="A0A370TVY0"/>
<dbReference type="InterPro" id="IPR029058">
    <property type="entry name" value="AB_hydrolase_fold"/>
</dbReference>
<feature type="domain" description="Alpha/beta hydrolase fold-3" evidence="2">
    <location>
        <begin position="86"/>
        <end position="279"/>
    </location>
</feature>
<sequence length="337" mass="37392">MADQPSSAPINLRPSPFLTRLRFAVRIRVLKFLLKTVFQALNLPGIRDKSVQPTFTKVYPCQPGLTNRVYIPKSYKSGDALLPLYLNFHGGGFALMSPVGDDKFCSEFAHENKVLVVSLDYPKSPGHKFPAASEAALDLVNAVLEDEALPIDKSKVAIGGFSAGGNLALSVSQYESLQGKIGGIVAYYPPVDMTTPIEVSLATRPKDAPPDVLRHDAAMFNWGYIKPEQDLRDPLLSPTFAPREKLPPKLYFIGCEHDLLCRGAEIMAEKLADVGGPVRTGSDDCWERNGIKWEKIIAEEHAFDVVPSFGATKIRRAKRRVEMHKSVAEWLFREVYH</sequence>